<proteinExistence type="predicted"/>
<sequence>MPNSCLEFEVIIIGAGISGLNTAYHLQNQFPDLKYTMLEARASLGGTWDLFRYPGIRSDSDLFTFGFSWHPWTASNPIAEASAIKEYLSKAISNMALQRGFSMGTTSILYAVHECSSSSVAYFPTQLGGMIRHATIRQLPEHISYDVHFDPKYKPWDQRLCVCPDGDFFKSLHKGNVQIKTDTIKQISGSGIELTSGEFLDADIIVAATGLKIQFAGGIRIVIGSERFHLNEKFMWRGMMMQDLPNAALVIGYTNISWTLGADVTGILLCRLLKYLKKRNGAAIIPRVPKSMHLEQRRMLELSSTYISKAEDELPRTAHTWPWQPRNNYLLDIIHAMYGRVDEALEVVG</sequence>
<reference evidence="3" key="2">
    <citation type="journal article" date="2023" name="IMA Fungus">
        <title>Comparative genomic study of the Penicillium genus elucidates a diverse pangenome and 15 lateral gene transfer events.</title>
        <authorList>
            <person name="Petersen C."/>
            <person name="Sorensen T."/>
            <person name="Nielsen M.R."/>
            <person name="Sondergaard T.E."/>
            <person name="Sorensen J.L."/>
            <person name="Fitzpatrick D.A."/>
            <person name="Frisvad J.C."/>
            <person name="Nielsen K.L."/>
        </authorList>
    </citation>
    <scope>NUCLEOTIDE SEQUENCE</scope>
    <source>
        <strain evidence="3">IBT 23319</strain>
    </source>
</reference>
<keyword evidence="2" id="KW-0503">Monooxygenase</keyword>
<dbReference type="SUPFAM" id="SSF51905">
    <property type="entry name" value="FAD/NAD(P)-binding domain"/>
    <property type="match status" value="1"/>
</dbReference>
<dbReference type="PANTHER" id="PTHR43872">
    <property type="entry name" value="MONOOXYGENASE, PUTATIVE (AFU_ORTHOLOGUE AFUA_8G02570)-RELATED"/>
    <property type="match status" value="1"/>
</dbReference>
<dbReference type="InterPro" id="IPR051820">
    <property type="entry name" value="FAD-binding_MO"/>
</dbReference>
<name>A0A9W9PAJ5_PENCI</name>
<comment type="cofactor">
    <cofactor evidence="1">
        <name>FAD</name>
        <dbReference type="ChEBI" id="CHEBI:57692"/>
    </cofactor>
</comment>
<evidence type="ECO:0000313" key="4">
    <source>
        <dbReference type="Proteomes" id="UP001147733"/>
    </source>
</evidence>
<dbReference type="OrthoDB" id="66881at2759"/>
<dbReference type="InterPro" id="IPR036188">
    <property type="entry name" value="FAD/NAD-bd_sf"/>
</dbReference>
<dbReference type="AlphaFoldDB" id="A0A9W9PAJ5"/>
<evidence type="ECO:0000313" key="3">
    <source>
        <dbReference type="EMBL" id="KAJ5240890.1"/>
    </source>
</evidence>
<dbReference type="Pfam" id="PF13450">
    <property type="entry name" value="NAD_binding_8"/>
    <property type="match status" value="1"/>
</dbReference>
<keyword evidence="4" id="KW-1185">Reference proteome</keyword>
<dbReference type="RefSeq" id="XP_056503895.1">
    <property type="nucleotide sequence ID" value="XM_056641401.1"/>
</dbReference>
<dbReference type="Gene3D" id="3.50.50.60">
    <property type="entry name" value="FAD/NAD(P)-binding domain"/>
    <property type="match status" value="1"/>
</dbReference>
<evidence type="ECO:0000256" key="1">
    <source>
        <dbReference type="ARBA" id="ARBA00001974"/>
    </source>
</evidence>
<organism evidence="3 4">
    <name type="scientific">Penicillium citrinum</name>
    <dbReference type="NCBI Taxonomy" id="5077"/>
    <lineage>
        <taxon>Eukaryota</taxon>
        <taxon>Fungi</taxon>
        <taxon>Dikarya</taxon>
        <taxon>Ascomycota</taxon>
        <taxon>Pezizomycotina</taxon>
        <taxon>Eurotiomycetes</taxon>
        <taxon>Eurotiomycetidae</taxon>
        <taxon>Eurotiales</taxon>
        <taxon>Aspergillaceae</taxon>
        <taxon>Penicillium</taxon>
    </lineage>
</organism>
<comment type="caution">
    <text evidence="3">The sequence shown here is derived from an EMBL/GenBank/DDBJ whole genome shotgun (WGS) entry which is preliminary data.</text>
</comment>
<accession>A0A9W9PAJ5</accession>
<dbReference type="GO" id="GO:0004497">
    <property type="term" value="F:monooxygenase activity"/>
    <property type="evidence" value="ECO:0007669"/>
    <property type="project" value="UniProtKB-KW"/>
</dbReference>
<dbReference type="PANTHER" id="PTHR43872:SF1">
    <property type="entry name" value="MONOOXYGENASE, PUTATIVE (AFU_ORTHOLOGUE AFUA_8G02570)-RELATED"/>
    <property type="match status" value="1"/>
</dbReference>
<evidence type="ECO:0000256" key="2">
    <source>
        <dbReference type="ARBA" id="ARBA00023033"/>
    </source>
</evidence>
<dbReference type="Proteomes" id="UP001147733">
    <property type="component" value="Unassembled WGS sequence"/>
</dbReference>
<dbReference type="EMBL" id="JAPQKT010000002">
    <property type="protein sequence ID" value="KAJ5240890.1"/>
    <property type="molecule type" value="Genomic_DNA"/>
</dbReference>
<reference evidence="3" key="1">
    <citation type="submission" date="2022-11" db="EMBL/GenBank/DDBJ databases">
        <authorList>
            <person name="Petersen C."/>
        </authorList>
    </citation>
    <scope>NUCLEOTIDE SEQUENCE</scope>
    <source>
        <strain evidence="3">IBT 23319</strain>
    </source>
</reference>
<gene>
    <name evidence="3" type="ORF">N7469_002481</name>
</gene>
<protein>
    <submittedName>
        <fullName evidence="3">Uncharacterized protein</fullName>
    </submittedName>
</protein>
<keyword evidence="2" id="KW-0560">Oxidoreductase</keyword>
<dbReference type="GeneID" id="81380568"/>